<organism evidence="1">
    <name type="scientific">uncultured Caudovirales phage</name>
    <dbReference type="NCBI Taxonomy" id="2100421"/>
    <lineage>
        <taxon>Viruses</taxon>
        <taxon>Duplodnaviria</taxon>
        <taxon>Heunggongvirae</taxon>
        <taxon>Uroviricota</taxon>
        <taxon>Caudoviricetes</taxon>
        <taxon>Peduoviridae</taxon>
        <taxon>Maltschvirus</taxon>
        <taxon>Maltschvirus maltsch</taxon>
    </lineage>
</organism>
<protein>
    <submittedName>
        <fullName evidence="1">Uncharacterized protein</fullName>
    </submittedName>
</protein>
<name>A0A6J5L2C4_9CAUD</name>
<proteinExistence type="predicted"/>
<accession>A0A6J5L2C4</accession>
<gene>
    <name evidence="1" type="ORF">UFOVP96_34</name>
</gene>
<sequence>MVSDKVIFGYLVIDDLGESIRRFKTKHEATHYIYNKPNHIIKRLPRPPKINVFDLIKAEPLF</sequence>
<reference evidence="1" key="1">
    <citation type="submission" date="2020-04" db="EMBL/GenBank/DDBJ databases">
        <authorList>
            <person name="Chiriac C."/>
            <person name="Salcher M."/>
            <person name="Ghai R."/>
            <person name="Kavagutti S V."/>
        </authorList>
    </citation>
    <scope>NUCLEOTIDE SEQUENCE</scope>
</reference>
<dbReference type="EMBL" id="LR796215">
    <property type="protein sequence ID" value="CAB4127865.1"/>
    <property type="molecule type" value="Genomic_DNA"/>
</dbReference>
<evidence type="ECO:0000313" key="1">
    <source>
        <dbReference type="EMBL" id="CAB4127865.1"/>
    </source>
</evidence>